<gene>
    <name evidence="2" type="ORF">CT19425_MP70239</name>
</gene>
<sequence>MRRYRRCCPTARVVSCARRCACSRAMAASRKARGPARATGRCGDGQPGRVQKPLVELGHGAAAGVENFSLVRNNLLFRVQRRIGLIPPTGLASRGARWYPNRKECPLLAEGGRSSVGRPATTTDFRFRPSRDIQIADKRSLEESTRHRQSYNDCTK</sequence>
<evidence type="ECO:0000256" key="1">
    <source>
        <dbReference type="SAM" id="SignalP"/>
    </source>
</evidence>
<name>A0A375IR42_9BURK</name>
<proteinExistence type="predicted"/>
<evidence type="ECO:0000313" key="2">
    <source>
        <dbReference type="EMBL" id="SPK76079.1"/>
    </source>
</evidence>
<organism evidence="2 3">
    <name type="scientific">Cupriavidus taiwanensis</name>
    <dbReference type="NCBI Taxonomy" id="164546"/>
    <lineage>
        <taxon>Bacteria</taxon>
        <taxon>Pseudomonadati</taxon>
        <taxon>Pseudomonadota</taxon>
        <taxon>Betaproteobacteria</taxon>
        <taxon>Burkholderiales</taxon>
        <taxon>Burkholderiaceae</taxon>
        <taxon>Cupriavidus</taxon>
    </lineage>
</organism>
<dbReference type="Proteomes" id="UP000255505">
    <property type="component" value="Plasmid II"/>
</dbReference>
<dbReference type="EMBL" id="LT991977">
    <property type="protein sequence ID" value="SPK76079.1"/>
    <property type="molecule type" value="Genomic_DNA"/>
</dbReference>
<protein>
    <recommendedName>
        <fullName evidence="4">Transposase</fullName>
    </recommendedName>
</protein>
<keyword evidence="1" id="KW-0732">Signal</keyword>
<dbReference type="AlphaFoldDB" id="A0A375IR42"/>
<feature type="signal peptide" evidence="1">
    <location>
        <begin position="1"/>
        <end position="27"/>
    </location>
</feature>
<feature type="chain" id="PRO_5016919878" description="Transposase" evidence="1">
    <location>
        <begin position="28"/>
        <end position="156"/>
    </location>
</feature>
<reference evidence="2 3" key="1">
    <citation type="submission" date="2018-01" db="EMBL/GenBank/DDBJ databases">
        <authorList>
            <person name="Gaut B.S."/>
            <person name="Morton B.R."/>
            <person name="Clegg M.T."/>
            <person name="Duvall M.R."/>
        </authorList>
    </citation>
    <scope>NUCLEOTIDE SEQUENCE [LARGE SCALE GENOMIC DNA]</scope>
    <source>
        <strain evidence="2">Cupriavidus taiwanensis LMG 19425</strain>
        <plasmid evidence="3">Plasmid ii</plasmid>
    </source>
</reference>
<keyword evidence="2" id="KW-0614">Plasmid</keyword>
<geneLocation type="plasmid" evidence="2">
    <name>II</name>
</geneLocation>
<evidence type="ECO:0000313" key="3">
    <source>
        <dbReference type="Proteomes" id="UP000255505"/>
    </source>
</evidence>
<evidence type="ECO:0008006" key="4">
    <source>
        <dbReference type="Google" id="ProtNLM"/>
    </source>
</evidence>
<accession>A0A375IR42</accession>